<dbReference type="AlphaFoldDB" id="A0A382SNU0"/>
<sequence>MSEEIFNNILGEYELELRRQSQS</sequence>
<name>A0A382SNU0_9ZZZZ</name>
<evidence type="ECO:0000313" key="1">
    <source>
        <dbReference type="EMBL" id="SVD11496.1"/>
    </source>
</evidence>
<organism evidence="1">
    <name type="scientific">marine metagenome</name>
    <dbReference type="NCBI Taxonomy" id="408172"/>
    <lineage>
        <taxon>unclassified sequences</taxon>
        <taxon>metagenomes</taxon>
        <taxon>ecological metagenomes</taxon>
    </lineage>
</organism>
<proteinExistence type="predicted"/>
<reference evidence="1" key="1">
    <citation type="submission" date="2018-05" db="EMBL/GenBank/DDBJ databases">
        <authorList>
            <person name="Lanie J.A."/>
            <person name="Ng W.-L."/>
            <person name="Kazmierczak K.M."/>
            <person name="Andrzejewski T.M."/>
            <person name="Davidsen T.M."/>
            <person name="Wayne K.J."/>
            <person name="Tettelin H."/>
            <person name="Glass J.I."/>
            <person name="Rusch D."/>
            <person name="Podicherti R."/>
            <person name="Tsui H.-C.T."/>
            <person name="Winkler M.E."/>
        </authorList>
    </citation>
    <scope>NUCLEOTIDE SEQUENCE</scope>
</reference>
<dbReference type="EMBL" id="UINC01130437">
    <property type="protein sequence ID" value="SVD11496.1"/>
    <property type="molecule type" value="Genomic_DNA"/>
</dbReference>
<gene>
    <name evidence="1" type="ORF">METZ01_LOCUS364350</name>
</gene>
<protein>
    <submittedName>
        <fullName evidence="1">Uncharacterized protein</fullName>
    </submittedName>
</protein>
<accession>A0A382SNU0</accession>